<name>A0A6A6IV77_9PLEO</name>
<gene>
    <name evidence="1" type="ORF">BU26DRAFT_516249</name>
</gene>
<dbReference type="Proteomes" id="UP000800094">
    <property type="component" value="Unassembled WGS sequence"/>
</dbReference>
<dbReference type="OrthoDB" id="5314997at2759"/>
<dbReference type="GeneID" id="54581610"/>
<dbReference type="EMBL" id="ML987191">
    <property type="protein sequence ID" value="KAF2253997.1"/>
    <property type="molecule type" value="Genomic_DNA"/>
</dbReference>
<accession>A0A6A6IV77</accession>
<evidence type="ECO:0000313" key="2">
    <source>
        <dbReference type="Proteomes" id="UP000800094"/>
    </source>
</evidence>
<keyword evidence="2" id="KW-1185">Reference proteome</keyword>
<dbReference type="RefSeq" id="XP_033689001.1">
    <property type="nucleotide sequence ID" value="XM_033828280.1"/>
</dbReference>
<organism evidence="1 2">
    <name type="scientific">Trematosphaeria pertusa</name>
    <dbReference type="NCBI Taxonomy" id="390896"/>
    <lineage>
        <taxon>Eukaryota</taxon>
        <taxon>Fungi</taxon>
        <taxon>Dikarya</taxon>
        <taxon>Ascomycota</taxon>
        <taxon>Pezizomycotina</taxon>
        <taxon>Dothideomycetes</taxon>
        <taxon>Pleosporomycetidae</taxon>
        <taxon>Pleosporales</taxon>
        <taxon>Massarineae</taxon>
        <taxon>Trematosphaeriaceae</taxon>
        <taxon>Trematosphaeria</taxon>
    </lineage>
</organism>
<evidence type="ECO:0008006" key="3">
    <source>
        <dbReference type="Google" id="ProtNLM"/>
    </source>
</evidence>
<sequence>MPTQSFRFLDLPKELRLMVYEHLPITTRHHVLKDPDPEFCPAGESSIVFVIKSLPVALLGTCRQINDEARPFLAPKLERLRAEPTRFIVDSTSMKSFMHERVTCVLDLVYVLARNCRLYECASRVAIAERAHPPAACASEILITTHDQPGSAGSLFGRIRVLQGNFGMGDAFFGRIAKVGVVVMPGRSGEHELGMHEAAQKLAERNGGKCHRIEKPDVETWVQQWGQGENY</sequence>
<evidence type="ECO:0000313" key="1">
    <source>
        <dbReference type="EMBL" id="KAF2253997.1"/>
    </source>
</evidence>
<protein>
    <recommendedName>
        <fullName evidence="3">F-box domain-containing protein</fullName>
    </recommendedName>
</protein>
<reference evidence="1" key="1">
    <citation type="journal article" date="2020" name="Stud. Mycol.">
        <title>101 Dothideomycetes genomes: a test case for predicting lifestyles and emergence of pathogens.</title>
        <authorList>
            <person name="Haridas S."/>
            <person name="Albert R."/>
            <person name="Binder M."/>
            <person name="Bloem J."/>
            <person name="Labutti K."/>
            <person name="Salamov A."/>
            <person name="Andreopoulos B."/>
            <person name="Baker S."/>
            <person name="Barry K."/>
            <person name="Bills G."/>
            <person name="Bluhm B."/>
            <person name="Cannon C."/>
            <person name="Castanera R."/>
            <person name="Culley D."/>
            <person name="Daum C."/>
            <person name="Ezra D."/>
            <person name="Gonzalez J."/>
            <person name="Henrissat B."/>
            <person name="Kuo A."/>
            <person name="Liang C."/>
            <person name="Lipzen A."/>
            <person name="Lutzoni F."/>
            <person name="Magnuson J."/>
            <person name="Mondo S."/>
            <person name="Nolan M."/>
            <person name="Ohm R."/>
            <person name="Pangilinan J."/>
            <person name="Park H.-J."/>
            <person name="Ramirez L."/>
            <person name="Alfaro M."/>
            <person name="Sun H."/>
            <person name="Tritt A."/>
            <person name="Yoshinaga Y."/>
            <person name="Zwiers L.-H."/>
            <person name="Turgeon B."/>
            <person name="Goodwin S."/>
            <person name="Spatafora J."/>
            <person name="Crous P."/>
            <person name="Grigoriev I."/>
        </authorList>
    </citation>
    <scope>NUCLEOTIDE SEQUENCE</scope>
    <source>
        <strain evidence="1">CBS 122368</strain>
    </source>
</reference>
<dbReference type="AlphaFoldDB" id="A0A6A6IV77"/>
<proteinExistence type="predicted"/>